<feature type="transmembrane region" description="Helical" evidence="7">
    <location>
        <begin position="16"/>
        <end position="44"/>
    </location>
</feature>
<dbReference type="CDD" id="cd06261">
    <property type="entry name" value="TM_PBP2"/>
    <property type="match status" value="1"/>
</dbReference>
<dbReference type="EMBL" id="CP017195">
    <property type="protein sequence ID" value="QDJ27708.1"/>
    <property type="molecule type" value="Genomic_DNA"/>
</dbReference>
<dbReference type="InterPro" id="IPR050809">
    <property type="entry name" value="UgpAE/MalFG_permease"/>
</dbReference>
<gene>
    <name evidence="9" type="ORF">BHS01_03760</name>
</gene>
<keyword evidence="5 7" id="KW-1133">Transmembrane helix</keyword>
<dbReference type="GO" id="GO:0005886">
    <property type="term" value="C:plasma membrane"/>
    <property type="evidence" value="ECO:0007669"/>
    <property type="project" value="UniProtKB-SubCell"/>
</dbReference>
<evidence type="ECO:0000256" key="7">
    <source>
        <dbReference type="RuleBase" id="RU363032"/>
    </source>
</evidence>
<keyword evidence="4 7" id="KW-0812">Transmembrane</keyword>
<feature type="transmembrane region" description="Helical" evidence="7">
    <location>
        <begin position="167"/>
        <end position="186"/>
    </location>
</feature>
<name>A0A7L4WBK5_9LACT</name>
<evidence type="ECO:0000256" key="6">
    <source>
        <dbReference type="ARBA" id="ARBA00023136"/>
    </source>
</evidence>
<feature type="transmembrane region" description="Helical" evidence="7">
    <location>
        <begin position="83"/>
        <end position="104"/>
    </location>
</feature>
<dbReference type="InterPro" id="IPR035906">
    <property type="entry name" value="MetI-like_sf"/>
</dbReference>
<dbReference type="PROSITE" id="PS50928">
    <property type="entry name" value="ABC_TM1"/>
    <property type="match status" value="1"/>
</dbReference>
<evidence type="ECO:0000259" key="8">
    <source>
        <dbReference type="PROSITE" id="PS50928"/>
    </source>
</evidence>
<dbReference type="Proteomes" id="UP000516280">
    <property type="component" value="Chromosome"/>
</dbReference>
<feature type="transmembrane region" description="Helical" evidence="7">
    <location>
        <begin position="217"/>
        <end position="238"/>
    </location>
</feature>
<keyword evidence="6 7" id="KW-0472">Membrane</keyword>
<dbReference type="GO" id="GO:0015833">
    <property type="term" value="P:peptide transport"/>
    <property type="evidence" value="ECO:0007669"/>
    <property type="project" value="UniProtKB-KW"/>
</dbReference>
<evidence type="ECO:0000313" key="9">
    <source>
        <dbReference type="EMBL" id="QDJ27708.1"/>
    </source>
</evidence>
<dbReference type="PANTHER" id="PTHR43227:SF11">
    <property type="entry name" value="BLL4140 PROTEIN"/>
    <property type="match status" value="1"/>
</dbReference>
<evidence type="ECO:0000256" key="4">
    <source>
        <dbReference type="ARBA" id="ARBA00022692"/>
    </source>
</evidence>
<dbReference type="SUPFAM" id="SSF161098">
    <property type="entry name" value="MetI-like"/>
    <property type="match status" value="1"/>
</dbReference>
<feature type="transmembrane region" description="Helical" evidence="7">
    <location>
        <begin position="270"/>
        <end position="289"/>
    </location>
</feature>
<organism evidence="9 10">
    <name type="scientific">Pseudolactococcus paracarnosus</name>
    <dbReference type="NCBI Taxonomy" id="2749962"/>
    <lineage>
        <taxon>Bacteria</taxon>
        <taxon>Bacillati</taxon>
        <taxon>Bacillota</taxon>
        <taxon>Bacilli</taxon>
        <taxon>Lactobacillales</taxon>
        <taxon>Streptococcaceae</taxon>
        <taxon>Pseudolactococcus</taxon>
    </lineage>
</organism>
<protein>
    <submittedName>
        <fullName evidence="9">ABC transporter permease</fullName>
    </submittedName>
</protein>
<dbReference type="KEGG" id="lpaa:BHS01_03760"/>
<evidence type="ECO:0000256" key="1">
    <source>
        <dbReference type="ARBA" id="ARBA00004651"/>
    </source>
</evidence>
<reference evidence="9 10" key="1">
    <citation type="submission" date="2016-09" db="EMBL/GenBank/DDBJ databases">
        <title>Lactic acid bacteria from MAP meat Genome sequencing and assembly.</title>
        <authorList>
            <person name="Behr J."/>
            <person name="Hilgarth M."/>
            <person name="Vogel R.F."/>
        </authorList>
    </citation>
    <scope>NUCLEOTIDE SEQUENCE [LARGE SCALE GENOMIC DNA]</scope>
    <source>
        <strain evidence="9 10">TMW21615</strain>
    </source>
</reference>
<dbReference type="InterPro" id="IPR000515">
    <property type="entry name" value="MetI-like"/>
</dbReference>
<evidence type="ECO:0000256" key="5">
    <source>
        <dbReference type="ARBA" id="ARBA00022989"/>
    </source>
</evidence>
<feature type="transmembrane region" description="Helical" evidence="7">
    <location>
        <begin position="116"/>
        <end position="138"/>
    </location>
</feature>
<evidence type="ECO:0000256" key="3">
    <source>
        <dbReference type="ARBA" id="ARBA00022475"/>
    </source>
</evidence>
<dbReference type="AlphaFoldDB" id="A0A7L4WBK5"/>
<dbReference type="PANTHER" id="PTHR43227">
    <property type="entry name" value="BLL4140 PROTEIN"/>
    <property type="match status" value="1"/>
</dbReference>
<comment type="subcellular location">
    <subcellularLocation>
        <location evidence="1 7">Cell membrane</location>
        <topology evidence="1 7">Multi-pass membrane protein</topology>
    </subcellularLocation>
</comment>
<evidence type="ECO:0000256" key="2">
    <source>
        <dbReference type="ARBA" id="ARBA00022448"/>
    </source>
</evidence>
<keyword evidence="3" id="KW-1003">Cell membrane</keyword>
<sequence>MKNRLVEKFRYVKHNYMLYLLVAPAVILTIIFKYVPIYGLLIAFKNYNPLNGIMGSEWVGLEHFNRFISSPNFSILLGNTLKLSVYGLLLGFFPPIILALSFNLIASDKLKKKLQLILYAPNFISVVIIAGMLFLFFANKGPVNHIFQSLTGKTLPFMTSASYFRHLYIFSGIWQGIGWSSILYTATLANVSPELVEAAEIDGANIFQRIWHIDLPALKPVMTISFILAAGGIMSIGYEKAYLLQTTMNLPSSEIIATYVYKVGLQSGDYSYSTAVGLFNSVINLILLVSVNQVVKKLNDGEGL</sequence>
<dbReference type="Pfam" id="PF00528">
    <property type="entry name" value="BPD_transp_1"/>
    <property type="match status" value="1"/>
</dbReference>
<dbReference type="Gene3D" id="1.10.3720.10">
    <property type="entry name" value="MetI-like"/>
    <property type="match status" value="1"/>
</dbReference>
<dbReference type="GO" id="GO:0015031">
    <property type="term" value="P:protein transport"/>
    <property type="evidence" value="ECO:0007669"/>
    <property type="project" value="UniProtKB-KW"/>
</dbReference>
<dbReference type="GO" id="GO:0055085">
    <property type="term" value="P:transmembrane transport"/>
    <property type="evidence" value="ECO:0007669"/>
    <property type="project" value="InterPro"/>
</dbReference>
<evidence type="ECO:0000313" key="10">
    <source>
        <dbReference type="Proteomes" id="UP000516280"/>
    </source>
</evidence>
<feature type="domain" description="ABC transmembrane type-1" evidence="8">
    <location>
        <begin position="77"/>
        <end position="291"/>
    </location>
</feature>
<keyword evidence="2 7" id="KW-0813">Transport</keyword>
<comment type="similarity">
    <text evidence="7">Belongs to the binding-protein-dependent transport system permease family.</text>
</comment>
<accession>A0A7L4WBK5</accession>
<proteinExistence type="inferred from homology"/>